<dbReference type="InterPro" id="IPR020008">
    <property type="entry name" value="GlyGly_CTERM"/>
</dbReference>
<dbReference type="AlphaFoldDB" id="A0A3D9BAK6"/>
<dbReference type="EMBL" id="QNVV01000001">
    <property type="protein sequence ID" value="REC50407.1"/>
    <property type="molecule type" value="Genomic_DNA"/>
</dbReference>
<proteinExistence type="predicted"/>
<name>A0A3D9BAK6_9FLAO</name>
<evidence type="ECO:0000313" key="2">
    <source>
        <dbReference type="Proteomes" id="UP000256257"/>
    </source>
</evidence>
<accession>A0A3D9BAK6</accession>
<comment type="caution">
    <text evidence="1">The sequence shown here is derived from an EMBL/GenBank/DDBJ whole genome shotgun (WGS) entry which is preliminary data.</text>
</comment>
<keyword evidence="2" id="KW-1185">Reference proteome</keyword>
<evidence type="ECO:0000313" key="1">
    <source>
        <dbReference type="EMBL" id="REC50407.1"/>
    </source>
</evidence>
<sequence length="22" mass="2920">MFQAINWIWGLMLFWIYFRRRA</sequence>
<gene>
    <name evidence="1" type="ORF">DRF67_00115</name>
</gene>
<dbReference type="Proteomes" id="UP000256257">
    <property type="component" value="Unassembled WGS sequence"/>
</dbReference>
<protein>
    <submittedName>
        <fullName evidence="1">Uncharacterized protein</fullName>
    </submittedName>
</protein>
<organism evidence="1 2">
    <name type="scientific">Chryseobacterium pennipullorum</name>
    <dbReference type="NCBI Taxonomy" id="2258963"/>
    <lineage>
        <taxon>Bacteria</taxon>
        <taxon>Pseudomonadati</taxon>
        <taxon>Bacteroidota</taxon>
        <taxon>Flavobacteriia</taxon>
        <taxon>Flavobacteriales</taxon>
        <taxon>Weeksellaceae</taxon>
        <taxon>Chryseobacterium group</taxon>
        <taxon>Chryseobacterium</taxon>
    </lineage>
</organism>
<reference evidence="1 2" key="1">
    <citation type="submission" date="2018-06" db="EMBL/GenBank/DDBJ databases">
        <title>Novel Chryseobacterium species.</title>
        <authorList>
            <person name="Newman J."/>
            <person name="Hugo C."/>
            <person name="Oosthuizen L."/>
            <person name="Charimba G."/>
        </authorList>
    </citation>
    <scope>NUCLEOTIDE SEQUENCE [LARGE SCALE GENOMIC DNA]</scope>
    <source>
        <strain evidence="1 2">7_F195</strain>
    </source>
</reference>
<dbReference type="NCBIfam" id="TIGR03501">
    <property type="entry name" value="GlyGly_CTERM"/>
    <property type="match status" value="1"/>
</dbReference>